<dbReference type="Proteomes" id="UP001180020">
    <property type="component" value="Unassembled WGS sequence"/>
</dbReference>
<comment type="caution">
    <text evidence="3">The sequence shown here is derived from an EMBL/GenBank/DDBJ whole genome shotgun (WGS) entry which is preliminary data.</text>
</comment>
<dbReference type="EMBL" id="JAUJYO010000021">
    <property type="protein sequence ID" value="KAK1283062.1"/>
    <property type="molecule type" value="Genomic_DNA"/>
</dbReference>
<evidence type="ECO:0000256" key="1">
    <source>
        <dbReference type="ARBA" id="ARBA00022690"/>
    </source>
</evidence>
<dbReference type="InterPro" id="IPR035995">
    <property type="entry name" value="Bowman-Birk_prot_inh"/>
</dbReference>
<protein>
    <recommendedName>
        <fullName evidence="5">Bowman-Birk serine protease inhibitors family domain-containing protein</fullName>
    </recommendedName>
</protein>
<evidence type="ECO:0000313" key="4">
    <source>
        <dbReference type="Proteomes" id="UP001180020"/>
    </source>
</evidence>
<evidence type="ECO:0000256" key="2">
    <source>
        <dbReference type="ARBA" id="ARBA00023157"/>
    </source>
</evidence>
<dbReference type="GO" id="GO:0004867">
    <property type="term" value="F:serine-type endopeptidase inhibitor activity"/>
    <property type="evidence" value="ECO:0007669"/>
    <property type="project" value="InterPro"/>
</dbReference>
<organism evidence="3 4">
    <name type="scientific">Acorus calamus</name>
    <name type="common">Sweet flag</name>
    <dbReference type="NCBI Taxonomy" id="4465"/>
    <lineage>
        <taxon>Eukaryota</taxon>
        <taxon>Viridiplantae</taxon>
        <taxon>Streptophyta</taxon>
        <taxon>Embryophyta</taxon>
        <taxon>Tracheophyta</taxon>
        <taxon>Spermatophyta</taxon>
        <taxon>Magnoliopsida</taxon>
        <taxon>Liliopsida</taxon>
        <taxon>Acoraceae</taxon>
        <taxon>Acorus</taxon>
    </lineage>
</organism>
<proteinExistence type="predicted"/>
<sequence>MASYPSIMHSPYKKRTKVSENIYEAKMKTNMSSSSSTMVVLLLLGFSLLLIIPSSAEGECCNRCRCLDVKSYCPTTWKKCACTKSIPPQCRSFDDGPNCDPPCTVAPPLDDGDVFGRMDF</sequence>
<keyword evidence="4" id="KW-1185">Reference proteome</keyword>
<dbReference type="AlphaFoldDB" id="A0AAV9C2X7"/>
<accession>A0AAV9C2X7</accession>
<dbReference type="SUPFAM" id="SSF57247">
    <property type="entry name" value="Bowman-Birk inhibitor, BBI"/>
    <property type="match status" value="1"/>
</dbReference>
<reference evidence="3" key="1">
    <citation type="journal article" date="2023" name="Nat. Commun.">
        <title>Diploid and tetraploid genomes of Acorus and the evolution of monocots.</title>
        <authorList>
            <person name="Ma L."/>
            <person name="Liu K.W."/>
            <person name="Li Z."/>
            <person name="Hsiao Y.Y."/>
            <person name="Qi Y."/>
            <person name="Fu T."/>
            <person name="Tang G.D."/>
            <person name="Zhang D."/>
            <person name="Sun W.H."/>
            <person name="Liu D.K."/>
            <person name="Li Y."/>
            <person name="Chen G.Z."/>
            <person name="Liu X.D."/>
            <person name="Liao X.Y."/>
            <person name="Jiang Y.T."/>
            <person name="Yu X."/>
            <person name="Hao Y."/>
            <person name="Huang J."/>
            <person name="Zhao X.W."/>
            <person name="Ke S."/>
            <person name="Chen Y.Y."/>
            <person name="Wu W.L."/>
            <person name="Hsu J.L."/>
            <person name="Lin Y.F."/>
            <person name="Huang M.D."/>
            <person name="Li C.Y."/>
            <person name="Huang L."/>
            <person name="Wang Z.W."/>
            <person name="Zhao X."/>
            <person name="Zhong W.Y."/>
            <person name="Peng D.H."/>
            <person name="Ahmad S."/>
            <person name="Lan S."/>
            <person name="Zhang J.S."/>
            <person name="Tsai W.C."/>
            <person name="Van de Peer Y."/>
            <person name="Liu Z.J."/>
        </authorList>
    </citation>
    <scope>NUCLEOTIDE SEQUENCE</scope>
    <source>
        <strain evidence="3">CP</strain>
    </source>
</reference>
<reference evidence="3" key="2">
    <citation type="submission" date="2023-06" db="EMBL/GenBank/DDBJ databases">
        <authorList>
            <person name="Ma L."/>
            <person name="Liu K.-W."/>
            <person name="Li Z."/>
            <person name="Hsiao Y.-Y."/>
            <person name="Qi Y."/>
            <person name="Fu T."/>
            <person name="Tang G."/>
            <person name="Zhang D."/>
            <person name="Sun W.-H."/>
            <person name="Liu D.-K."/>
            <person name="Li Y."/>
            <person name="Chen G.-Z."/>
            <person name="Liu X.-D."/>
            <person name="Liao X.-Y."/>
            <person name="Jiang Y.-T."/>
            <person name="Yu X."/>
            <person name="Hao Y."/>
            <person name="Huang J."/>
            <person name="Zhao X.-W."/>
            <person name="Ke S."/>
            <person name="Chen Y.-Y."/>
            <person name="Wu W.-L."/>
            <person name="Hsu J.-L."/>
            <person name="Lin Y.-F."/>
            <person name="Huang M.-D."/>
            <person name="Li C.-Y."/>
            <person name="Huang L."/>
            <person name="Wang Z.-W."/>
            <person name="Zhao X."/>
            <person name="Zhong W.-Y."/>
            <person name="Peng D.-H."/>
            <person name="Ahmad S."/>
            <person name="Lan S."/>
            <person name="Zhang J.-S."/>
            <person name="Tsai W.-C."/>
            <person name="Van De Peer Y."/>
            <person name="Liu Z.-J."/>
        </authorList>
    </citation>
    <scope>NUCLEOTIDE SEQUENCE</scope>
    <source>
        <strain evidence="3">CP</strain>
        <tissue evidence="3">Leaves</tissue>
    </source>
</reference>
<evidence type="ECO:0008006" key="5">
    <source>
        <dbReference type="Google" id="ProtNLM"/>
    </source>
</evidence>
<evidence type="ECO:0000313" key="3">
    <source>
        <dbReference type="EMBL" id="KAK1283062.1"/>
    </source>
</evidence>
<gene>
    <name evidence="3" type="ORF">QJS10_CPB21g00120</name>
</gene>
<keyword evidence="1" id="KW-0646">Protease inhibitor</keyword>
<name>A0AAV9C2X7_ACOCL</name>
<keyword evidence="2" id="KW-1015">Disulfide bond</keyword>
<dbReference type="GO" id="GO:0005576">
    <property type="term" value="C:extracellular region"/>
    <property type="evidence" value="ECO:0007669"/>
    <property type="project" value="InterPro"/>
</dbReference>